<proteinExistence type="predicted"/>
<dbReference type="Proteomes" id="UP001059596">
    <property type="component" value="Chromosome 3R"/>
</dbReference>
<evidence type="ECO:0000313" key="2">
    <source>
        <dbReference type="Proteomes" id="UP001059596"/>
    </source>
</evidence>
<keyword evidence="2" id="KW-1185">Reference proteome</keyword>
<dbReference type="AlphaFoldDB" id="A0A9P9YZQ7"/>
<sequence>MRTPFANFDFNFSPGCKCKCNWPPSGIRILTLVSPSCPAATCPALLVIIRVHVHGIHAHQHVLSEALEPRGESSIDPPEGSVQQFRWAPHRFVCIR</sequence>
<reference evidence="1" key="1">
    <citation type="journal article" date="2023" name="Genome Biol. Evol.">
        <title>Long-read-based Genome Assembly of Drosophila gunungcola Reveals Fewer Chemosensory Genes in Flower-breeding Species.</title>
        <authorList>
            <person name="Negi A."/>
            <person name="Liao B.Y."/>
            <person name="Yeh S.D."/>
        </authorList>
    </citation>
    <scope>NUCLEOTIDE SEQUENCE</scope>
    <source>
        <strain evidence="1">Sukarami</strain>
    </source>
</reference>
<protein>
    <submittedName>
        <fullName evidence="1">Uncharacterized protein</fullName>
    </submittedName>
</protein>
<organism evidence="1 2">
    <name type="scientific">Drosophila gunungcola</name>
    <name type="common">fruit fly</name>
    <dbReference type="NCBI Taxonomy" id="103775"/>
    <lineage>
        <taxon>Eukaryota</taxon>
        <taxon>Metazoa</taxon>
        <taxon>Ecdysozoa</taxon>
        <taxon>Arthropoda</taxon>
        <taxon>Hexapoda</taxon>
        <taxon>Insecta</taxon>
        <taxon>Pterygota</taxon>
        <taxon>Neoptera</taxon>
        <taxon>Endopterygota</taxon>
        <taxon>Diptera</taxon>
        <taxon>Brachycera</taxon>
        <taxon>Muscomorpha</taxon>
        <taxon>Ephydroidea</taxon>
        <taxon>Drosophilidae</taxon>
        <taxon>Drosophila</taxon>
        <taxon>Sophophora</taxon>
    </lineage>
</organism>
<accession>A0A9P9YZQ7</accession>
<evidence type="ECO:0000313" key="1">
    <source>
        <dbReference type="EMBL" id="KAI8046074.1"/>
    </source>
</evidence>
<feature type="non-terminal residue" evidence="1">
    <location>
        <position position="96"/>
    </location>
</feature>
<gene>
    <name evidence="1" type="ORF">M5D96_002274</name>
</gene>
<name>A0A9P9YZQ7_9MUSC</name>
<dbReference type="EMBL" id="JAMKOV010000001">
    <property type="protein sequence ID" value="KAI8046074.1"/>
    <property type="molecule type" value="Genomic_DNA"/>
</dbReference>
<comment type="caution">
    <text evidence="1">The sequence shown here is derived from an EMBL/GenBank/DDBJ whole genome shotgun (WGS) entry which is preliminary data.</text>
</comment>